<comment type="catalytic activity">
    <reaction evidence="11">
        <text>L-threonyl-[protein] + ATP = O-phospho-L-threonyl-[protein] + ADP + H(+)</text>
        <dbReference type="Rhea" id="RHEA:46608"/>
        <dbReference type="Rhea" id="RHEA-COMP:11060"/>
        <dbReference type="Rhea" id="RHEA-COMP:11605"/>
        <dbReference type="ChEBI" id="CHEBI:15378"/>
        <dbReference type="ChEBI" id="CHEBI:30013"/>
        <dbReference type="ChEBI" id="CHEBI:30616"/>
        <dbReference type="ChEBI" id="CHEBI:61977"/>
        <dbReference type="ChEBI" id="CHEBI:456216"/>
        <dbReference type="EC" id="2.7.11.1"/>
    </reaction>
</comment>
<protein>
    <recommendedName>
        <fullName evidence="1">non-specific serine/threonine protein kinase</fullName>
        <ecNumber evidence="1">2.7.11.1</ecNumber>
    </recommendedName>
</protein>
<dbReference type="EC" id="2.7.11.1" evidence="1"/>
<keyword evidence="3" id="KW-0808">Transferase</keyword>
<dbReference type="SMART" id="SM00220">
    <property type="entry name" value="S_TKc"/>
    <property type="match status" value="1"/>
</dbReference>
<dbReference type="EMBL" id="CAWYQH010000099">
    <property type="protein sequence ID" value="CAK8685222.1"/>
    <property type="molecule type" value="Genomic_DNA"/>
</dbReference>
<dbReference type="PANTHER" id="PTHR11042:SF183">
    <property type="entry name" value="MEMBRANE-ASSOCIATED TYROSINE- AND THREONINE-SPECIFIC CDC2-INHIBITORY KINASE"/>
    <property type="match status" value="1"/>
</dbReference>
<gene>
    <name evidence="16" type="ORF">CVLEPA_LOCUS16363</name>
</gene>
<sequence length="528" mass="60577">MRMSSFDAHSQFFIDDGKPIAFSTPANKLNKSRPLPIFADFDENKLFRFKGNKPQSDHALHPKSPIKSAPPVSRVFPHRNWAPEKPHAVSFRACDDHSVDSALCSRFYNSECSELYFEQCFIIEKKLGEGSFGEVMQVRCLDNKLQYAVKRSREKFKGEADRRRKLDEVKKHEKLPPHPNCVRFIKAWEEKQRLYIQTELCMMSLQEYLEKNHFLPIHFVWKYLIDLLLGLQHIHRHGCIHFDVKPANIFITEDGTCKIGDFGLVIDRFADNIEDAREGDNKYMAPELLNGVFSEKADVFSLGIAILEVTCDLDLPSSGMSWHLLRQGCIPAECLKKMPFSLRQIVQWMMTPEHTERPTILKRSSSRNRMHSVPSSSHLVKVEVKEWDSSISSGHLNTSFNDSSESSAKAHLILTPDVHNHSYSRFTPTPRNSSPVASRQGNGARHSPDISPLSRNRPKSYKDGSTSMMSLRVVDDFNCFVSDHSDEENSDNEERNERFLSSKPRNLLDMLNEVSDSDHSRETHDITN</sequence>
<evidence type="ECO:0000256" key="4">
    <source>
        <dbReference type="ARBA" id="ARBA00022723"/>
    </source>
</evidence>
<evidence type="ECO:0000256" key="5">
    <source>
        <dbReference type="ARBA" id="ARBA00022741"/>
    </source>
</evidence>
<dbReference type="PROSITE" id="PS50011">
    <property type="entry name" value="PROTEIN_KINASE_DOM"/>
    <property type="match status" value="1"/>
</dbReference>
<dbReference type="PANTHER" id="PTHR11042">
    <property type="entry name" value="EUKARYOTIC TRANSLATION INITIATION FACTOR 2-ALPHA KINASE EIF2-ALPHA KINASE -RELATED"/>
    <property type="match status" value="1"/>
</dbReference>
<proteinExistence type="inferred from homology"/>
<keyword evidence="17" id="KW-1185">Reference proteome</keyword>
<dbReference type="SUPFAM" id="SSF56112">
    <property type="entry name" value="Protein kinase-like (PK-like)"/>
    <property type="match status" value="1"/>
</dbReference>
<dbReference type="Gene3D" id="1.10.510.10">
    <property type="entry name" value="Transferase(Phosphotransferase) domain 1"/>
    <property type="match status" value="1"/>
</dbReference>
<dbReference type="InterPro" id="IPR017441">
    <property type="entry name" value="Protein_kinase_ATP_BS"/>
</dbReference>
<dbReference type="Proteomes" id="UP001642483">
    <property type="component" value="Unassembled WGS sequence"/>
</dbReference>
<dbReference type="InterPro" id="IPR008271">
    <property type="entry name" value="Ser/Thr_kinase_AS"/>
</dbReference>
<evidence type="ECO:0000313" key="17">
    <source>
        <dbReference type="Proteomes" id="UP001642483"/>
    </source>
</evidence>
<feature type="region of interest" description="Disordered" evidence="14">
    <location>
        <begin position="421"/>
        <end position="467"/>
    </location>
</feature>
<evidence type="ECO:0000256" key="10">
    <source>
        <dbReference type="ARBA" id="ARBA00037982"/>
    </source>
</evidence>
<evidence type="ECO:0000256" key="2">
    <source>
        <dbReference type="ARBA" id="ARBA00022527"/>
    </source>
</evidence>
<reference evidence="16 17" key="1">
    <citation type="submission" date="2024-02" db="EMBL/GenBank/DDBJ databases">
        <authorList>
            <person name="Daric V."/>
            <person name="Darras S."/>
        </authorList>
    </citation>
    <scope>NUCLEOTIDE SEQUENCE [LARGE SCALE GENOMIC DNA]</scope>
</reference>
<evidence type="ECO:0000256" key="1">
    <source>
        <dbReference type="ARBA" id="ARBA00012513"/>
    </source>
</evidence>
<keyword evidence="8" id="KW-0460">Magnesium</keyword>
<dbReference type="Pfam" id="PF00069">
    <property type="entry name" value="Pkinase"/>
    <property type="match status" value="1"/>
</dbReference>
<keyword evidence="7 13" id="KW-0067">ATP-binding</keyword>
<dbReference type="CDD" id="cd14050">
    <property type="entry name" value="PKc_Myt1"/>
    <property type="match status" value="1"/>
</dbReference>
<feature type="region of interest" description="Disordered" evidence="14">
    <location>
        <begin position="484"/>
        <end position="504"/>
    </location>
</feature>
<dbReference type="PROSITE" id="PS00108">
    <property type="entry name" value="PROTEIN_KINASE_ST"/>
    <property type="match status" value="1"/>
</dbReference>
<feature type="compositionally biased region" description="Polar residues" evidence="14">
    <location>
        <begin position="421"/>
        <end position="441"/>
    </location>
</feature>
<evidence type="ECO:0000259" key="15">
    <source>
        <dbReference type="PROSITE" id="PS50011"/>
    </source>
</evidence>
<evidence type="ECO:0000256" key="12">
    <source>
        <dbReference type="ARBA" id="ARBA00048679"/>
    </source>
</evidence>
<feature type="binding site" evidence="13">
    <location>
        <position position="150"/>
    </location>
    <ligand>
        <name>ATP</name>
        <dbReference type="ChEBI" id="CHEBI:30616"/>
    </ligand>
</feature>
<dbReference type="InterPro" id="IPR011009">
    <property type="entry name" value="Kinase-like_dom_sf"/>
</dbReference>
<evidence type="ECO:0000256" key="8">
    <source>
        <dbReference type="ARBA" id="ARBA00022842"/>
    </source>
</evidence>
<evidence type="ECO:0000256" key="7">
    <source>
        <dbReference type="ARBA" id="ARBA00022840"/>
    </source>
</evidence>
<keyword evidence="2" id="KW-0723">Serine/threonine-protein kinase</keyword>
<comment type="similarity">
    <text evidence="10">Belongs to the protein kinase superfamily. Ser/Thr protein kinase family. GCN2 subfamily.</text>
</comment>
<dbReference type="PROSITE" id="PS00107">
    <property type="entry name" value="PROTEIN_KINASE_ATP"/>
    <property type="match status" value="1"/>
</dbReference>
<dbReference type="InterPro" id="IPR000719">
    <property type="entry name" value="Prot_kinase_dom"/>
</dbReference>
<dbReference type="Gene3D" id="3.30.200.20">
    <property type="entry name" value="Phosphorylase Kinase, domain 1"/>
    <property type="match status" value="1"/>
</dbReference>
<evidence type="ECO:0000256" key="6">
    <source>
        <dbReference type="ARBA" id="ARBA00022777"/>
    </source>
</evidence>
<keyword evidence="4" id="KW-0479">Metal-binding</keyword>
<evidence type="ECO:0000256" key="13">
    <source>
        <dbReference type="PROSITE-ProRule" id="PRU10141"/>
    </source>
</evidence>
<evidence type="ECO:0000256" key="9">
    <source>
        <dbReference type="ARBA" id="ARBA00023306"/>
    </source>
</evidence>
<comment type="caution">
    <text evidence="16">The sequence shown here is derived from an EMBL/GenBank/DDBJ whole genome shotgun (WGS) entry which is preliminary data.</text>
</comment>
<dbReference type="InterPro" id="IPR050339">
    <property type="entry name" value="CC_SR_Kinase"/>
</dbReference>
<feature type="region of interest" description="Disordered" evidence="14">
    <location>
        <begin position="356"/>
        <end position="375"/>
    </location>
</feature>
<evidence type="ECO:0000256" key="3">
    <source>
        <dbReference type="ARBA" id="ARBA00022679"/>
    </source>
</evidence>
<evidence type="ECO:0000256" key="11">
    <source>
        <dbReference type="ARBA" id="ARBA00047899"/>
    </source>
</evidence>
<keyword evidence="5 13" id="KW-0547">Nucleotide-binding</keyword>
<feature type="domain" description="Protein kinase" evidence="15">
    <location>
        <begin position="121"/>
        <end position="374"/>
    </location>
</feature>
<evidence type="ECO:0000256" key="14">
    <source>
        <dbReference type="SAM" id="MobiDB-lite"/>
    </source>
</evidence>
<comment type="catalytic activity">
    <reaction evidence="12">
        <text>L-seryl-[protein] + ATP = O-phospho-L-seryl-[protein] + ADP + H(+)</text>
        <dbReference type="Rhea" id="RHEA:17989"/>
        <dbReference type="Rhea" id="RHEA-COMP:9863"/>
        <dbReference type="Rhea" id="RHEA-COMP:11604"/>
        <dbReference type="ChEBI" id="CHEBI:15378"/>
        <dbReference type="ChEBI" id="CHEBI:29999"/>
        <dbReference type="ChEBI" id="CHEBI:30616"/>
        <dbReference type="ChEBI" id="CHEBI:83421"/>
        <dbReference type="ChEBI" id="CHEBI:456216"/>
        <dbReference type="EC" id="2.7.11.1"/>
    </reaction>
</comment>
<organism evidence="16 17">
    <name type="scientific">Clavelina lepadiformis</name>
    <name type="common">Light-bulb sea squirt</name>
    <name type="synonym">Ascidia lepadiformis</name>
    <dbReference type="NCBI Taxonomy" id="159417"/>
    <lineage>
        <taxon>Eukaryota</taxon>
        <taxon>Metazoa</taxon>
        <taxon>Chordata</taxon>
        <taxon>Tunicata</taxon>
        <taxon>Ascidiacea</taxon>
        <taxon>Aplousobranchia</taxon>
        <taxon>Clavelinidae</taxon>
        <taxon>Clavelina</taxon>
    </lineage>
</organism>
<accession>A0ABP0G066</accession>
<name>A0ABP0G066_CLALP</name>
<keyword evidence="9" id="KW-0131">Cell cycle</keyword>
<keyword evidence="6" id="KW-0418">Kinase</keyword>
<evidence type="ECO:0000313" key="16">
    <source>
        <dbReference type="EMBL" id="CAK8685222.1"/>
    </source>
</evidence>